<protein>
    <submittedName>
        <fullName evidence="2">Uncharacterized protein</fullName>
    </submittedName>
</protein>
<keyword evidence="1" id="KW-1133">Transmembrane helix</keyword>
<comment type="caution">
    <text evidence="2">The sequence shown here is derived from an EMBL/GenBank/DDBJ whole genome shotgun (WGS) entry which is preliminary data.</text>
</comment>
<reference evidence="2" key="1">
    <citation type="journal article" date="2015" name="Nature">
        <title>Complex archaea that bridge the gap between prokaryotes and eukaryotes.</title>
        <authorList>
            <person name="Spang A."/>
            <person name="Saw J.H."/>
            <person name="Jorgensen S.L."/>
            <person name="Zaremba-Niedzwiedzka K."/>
            <person name="Martijn J."/>
            <person name="Lind A.E."/>
            <person name="van Eijk R."/>
            <person name="Schleper C."/>
            <person name="Guy L."/>
            <person name="Ettema T.J."/>
        </authorList>
    </citation>
    <scope>NUCLEOTIDE SEQUENCE</scope>
</reference>
<dbReference type="EMBL" id="LAZR01000829">
    <property type="protein sequence ID" value="KKN56837.1"/>
    <property type="molecule type" value="Genomic_DNA"/>
</dbReference>
<name>A0A0F9S3M9_9ZZZZ</name>
<evidence type="ECO:0000256" key="1">
    <source>
        <dbReference type="SAM" id="Phobius"/>
    </source>
</evidence>
<proteinExistence type="predicted"/>
<feature type="transmembrane region" description="Helical" evidence="1">
    <location>
        <begin position="6"/>
        <end position="25"/>
    </location>
</feature>
<organism evidence="2">
    <name type="scientific">marine sediment metagenome</name>
    <dbReference type="NCBI Taxonomy" id="412755"/>
    <lineage>
        <taxon>unclassified sequences</taxon>
        <taxon>metagenomes</taxon>
        <taxon>ecological metagenomes</taxon>
    </lineage>
</organism>
<keyword evidence="1" id="KW-0472">Membrane</keyword>
<keyword evidence="1" id="KW-0812">Transmembrane</keyword>
<evidence type="ECO:0000313" key="2">
    <source>
        <dbReference type="EMBL" id="KKN56837.1"/>
    </source>
</evidence>
<accession>A0A0F9S3M9</accession>
<sequence length="68" mass="7906">MSEWIKILVEGGSVGVAIALIFYMWKKEKMNNTTMNNHLRHTYEAQKEETKAKIKLTKVLDKLANKIK</sequence>
<dbReference type="AlphaFoldDB" id="A0A0F9S3M9"/>
<gene>
    <name evidence="2" type="ORF">LCGC14_0568190</name>
</gene>